<keyword evidence="3" id="KW-0808">Transferase</keyword>
<dbReference type="FunFam" id="3.40.50.2000:FF:000056">
    <property type="entry name" value="Glycosyltransferase"/>
    <property type="match status" value="1"/>
</dbReference>
<proteinExistence type="inferred from homology"/>
<dbReference type="GeneID" id="108998651"/>
<organism evidence="4 5">
    <name type="scientific">Juglans regia</name>
    <name type="common">English walnut</name>
    <dbReference type="NCBI Taxonomy" id="51240"/>
    <lineage>
        <taxon>Eukaryota</taxon>
        <taxon>Viridiplantae</taxon>
        <taxon>Streptophyta</taxon>
        <taxon>Embryophyta</taxon>
        <taxon>Tracheophyta</taxon>
        <taxon>Spermatophyta</taxon>
        <taxon>Magnoliopsida</taxon>
        <taxon>eudicotyledons</taxon>
        <taxon>Gunneridae</taxon>
        <taxon>Pentapetalae</taxon>
        <taxon>rosids</taxon>
        <taxon>fabids</taxon>
        <taxon>Fagales</taxon>
        <taxon>Juglandaceae</taxon>
        <taxon>Juglans</taxon>
    </lineage>
</organism>
<gene>
    <name evidence="5" type="primary">LOC108998651</name>
</gene>
<dbReference type="SUPFAM" id="SSF53756">
    <property type="entry name" value="UDP-Glycosyltransferase/glycogen phosphorylase"/>
    <property type="match status" value="1"/>
</dbReference>
<evidence type="ECO:0000256" key="2">
    <source>
        <dbReference type="ARBA" id="ARBA00022676"/>
    </source>
</evidence>
<sequence length="611" mass="68221">MKRAELVFIPTPGMGHLASTLAFAKHLLDRDDRFSITVLVMNPAFAPTNHSLVQFIAASDTRVRFIHLPQVDPPPKELFFKSVEKFITEYVENYRSHVKEAIINHVLSASLPLAGLVVDLFCSSMIDVAHELGVPSYVFFTANAAFFGFMLYLPTRHDQVGIEFRETDPESVIPSYVNPVPPGALSSFALNKEGGYICNVNHGRKYKEADGIIINTFSELESHAASSFFNDGTPPVYTVGPMIDLKGKAPSGDNQAKHEIMKWLDDQPPSSVVFLCFGSRGSFGEPQLKETALGLERSGHRFLWSARLPSRDDGLAKPTDAENLEEILPPGFLERTRGIGMICGWAPQVEVLAHKAIGGFVSHCGWNSILESLWHGVPIATWPLYAEQQTNAFQMVRDLGLAVELKINYRLGSGVLVMAEEIENAVKCLMEADSEVRKRVKEMSEKSRQAVIEGGSSYASLGRLIEAMIANVTVPARKFYFLLFERPHQNFLKLVFRDLHTNTTETRTFDMKVAKNHMGHHCVFFNIPTGNEGDLEWGDNVRQVGFEYVCQNLGDDFIDDIGKTRTIMMGCVWVGVLWDQSNICIVHLSEELSILEEVLHSGKDILFIIVQ</sequence>
<evidence type="ECO:0000256" key="3">
    <source>
        <dbReference type="ARBA" id="ARBA00022679"/>
    </source>
</evidence>
<dbReference type="Proteomes" id="UP000235220">
    <property type="component" value="Chromosome 1"/>
</dbReference>
<dbReference type="Pfam" id="PF00201">
    <property type="entry name" value="UDPGT"/>
    <property type="match status" value="1"/>
</dbReference>
<dbReference type="InterPro" id="IPR050481">
    <property type="entry name" value="UDP-glycosyltransf_plant"/>
</dbReference>
<dbReference type="Gramene" id="Jr01_12850_p1">
    <property type="protein sequence ID" value="cds.Jr01_12850_p1"/>
    <property type="gene ID" value="Jr01_12850"/>
</dbReference>
<dbReference type="InterPro" id="IPR002213">
    <property type="entry name" value="UDP_glucos_trans"/>
</dbReference>
<dbReference type="InterPro" id="IPR035595">
    <property type="entry name" value="UDP_glycos_trans_CS"/>
</dbReference>
<dbReference type="RefSeq" id="XP_018830822.2">
    <property type="nucleotide sequence ID" value="XM_018975277.2"/>
</dbReference>
<dbReference type="KEGG" id="jre:108998651"/>
<evidence type="ECO:0000256" key="1">
    <source>
        <dbReference type="ARBA" id="ARBA00009995"/>
    </source>
</evidence>
<keyword evidence="2" id="KW-0328">Glycosyltransferase</keyword>
<dbReference type="PROSITE" id="PS00375">
    <property type="entry name" value="UDPGT"/>
    <property type="match status" value="1"/>
</dbReference>
<keyword evidence="4" id="KW-1185">Reference proteome</keyword>
<dbReference type="Gramene" id="Jr01_12840_p1">
    <property type="protein sequence ID" value="cds.Jr01_12840_p1"/>
    <property type="gene ID" value="Jr01_12840"/>
</dbReference>
<dbReference type="GO" id="GO:0035251">
    <property type="term" value="F:UDP-glucosyltransferase activity"/>
    <property type="evidence" value="ECO:0007669"/>
    <property type="project" value="InterPro"/>
</dbReference>
<name>A0A2I4FGR0_JUGRE</name>
<evidence type="ECO:0000313" key="5">
    <source>
        <dbReference type="RefSeq" id="XP_018830822.2"/>
    </source>
</evidence>
<accession>A0A2I4FGR0</accession>
<dbReference type="AlphaFoldDB" id="A0A2I4FGR0"/>
<comment type="similarity">
    <text evidence="1">Belongs to the UDP-glycosyltransferase family.</text>
</comment>
<protein>
    <submittedName>
        <fullName evidence="5">Anthocyanidin 3-O-glucosyltransferase 2-like isoform X1</fullName>
    </submittedName>
</protein>
<dbReference type="CDD" id="cd03784">
    <property type="entry name" value="GT1_Gtf-like"/>
    <property type="match status" value="1"/>
</dbReference>
<reference evidence="5" key="1">
    <citation type="submission" date="2025-08" db="UniProtKB">
        <authorList>
            <consortium name="RefSeq"/>
        </authorList>
    </citation>
    <scope>IDENTIFICATION</scope>
    <source>
        <tissue evidence="5">Leaves</tissue>
    </source>
</reference>
<dbReference type="PANTHER" id="PTHR48048:SF83">
    <property type="entry name" value="GLYCOSYLTRANSFERASE"/>
    <property type="match status" value="1"/>
</dbReference>
<dbReference type="OrthoDB" id="5835829at2759"/>
<dbReference type="PANTHER" id="PTHR48048">
    <property type="entry name" value="GLYCOSYLTRANSFERASE"/>
    <property type="match status" value="1"/>
</dbReference>
<evidence type="ECO:0000313" key="4">
    <source>
        <dbReference type="Proteomes" id="UP000235220"/>
    </source>
</evidence>
<dbReference type="FunCoup" id="A0A2I4FGR0">
    <property type="interactions" value="1258"/>
</dbReference>
<dbReference type="FunFam" id="3.40.50.2000:FF:000080">
    <property type="entry name" value="Glycosyltransferase"/>
    <property type="match status" value="1"/>
</dbReference>
<dbReference type="Gene3D" id="3.40.50.2000">
    <property type="entry name" value="Glycogen Phosphorylase B"/>
    <property type="match status" value="2"/>
</dbReference>